<evidence type="ECO:0000259" key="6">
    <source>
        <dbReference type="PROSITE" id="PS50888"/>
    </source>
</evidence>
<evidence type="ECO:0000256" key="4">
    <source>
        <dbReference type="ARBA" id="ARBA00023242"/>
    </source>
</evidence>
<dbReference type="InterPro" id="IPR011598">
    <property type="entry name" value="bHLH_dom"/>
</dbReference>
<keyword evidence="9" id="KW-1185">Reference proteome</keyword>
<dbReference type="VEuPathDB" id="FungiDB:C1_10990C_A"/>
<dbReference type="Pfam" id="PF00010">
    <property type="entry name" value="HLH"/>
    <property type="match status" value="1"/>
</dbReference>
<evidence type="ECO:0000313" key="7">
    <source>
        <dbReference type="CGD" id="CAL0000194052"/>
    </source>
</evidence>
<dbReference type="EMBL" id="CP017623">
    <property type="protein sequence ID" value="AOW26725.1"/>
    <property type="molecule type" value="Genomic_DNA"/>
</dbReference>
<dbReference type="RefSeq" id="XP_713920.2">
    <property type="nucleotide sequence ID" value="XM_708827.2"/>
</dbReference>
<feature type="compositionally biased region" description="Polar residues" evidence="5">
    <location>
        <begin position="1"/>
        <end position="26"/>
    </location>
</feature>
<dbReference type="PROSITE" id="PS50888">
    <property type="entry name" value="BHLH"/>
    <property type="match status" value="1"/>
</dbReference>
<gene>
    <name evidence="7 8" type="primary">RTG3</name>
    <name evidence="8" type="ordered locus">CAALFM_C110990CA</name>
    <name evidence="7" type="ordered locus">orf19.9851</name>
</gene>
<protein>
    <submittedName>
        <fullName evidence="8">Rtg3p</fullName>
    </submittedName>
</protein>
<keyword evidence="2" id="KW-0805">Transcription regulation</keyword>
<reference evidence="8 9" key="3">
    <citation type="journal article" date="2013" name="Genome Biol.">
        <title>Assembly of a phased diploid Candida albicans genome facilitates allele-specific measurements and provides a simple model for repeat and indel structure.</title>
        <authorList>
            <person name="Muzzey D."/>
            <person name="Schwartz K."/>
            <person name="Weissman J.S."/>
            <person name="Sherlock G."/>
        </authorList>
    </citation>
    <scope>NUCLEOTIDE SEQUENCE [LARGE SCALE GENOMIC DNA]</scope>
    <source>
        <strain evidence="9">SC5314 / ATCC MYA-2876</strain>
    </source>
</reference>
<dbReference type="GO" id="GO:0005634">
    <property type="term" value="C:nucleus"/>
    <property type="evidence" value="ECO:0000314"/>
    <property type="project" value="CGD"/>
</dbReference>
<dbReference type="InterPro" id="IPR051732">
    <property type="entry name" value="USF"/>
</dbReference>
<comment type="subcellular location">
    <subcellularLocation>
        <location evidence="1">Nucleus</location>
    </subcellularLocation>
</comment>
<dbReference type="SMART" id="SM00353">
    <property type="entry name" value="HLH"/>
    <property type="match status" value="1"/>
</dbReference>
<evidence type="ECO:0000313" key="9">
    <source>
        <dbReference type="Proteomes" id="UP000000559"/>
    </source>
</evidence>
<dbReference type="CDD" id="cd11387">
    <property type="entry name" value="bHLHzip_USF_MITF"/>
    <property type="match status" value="1"/>
</dbReference>
<dbReference type="eggNOG" id="KOG1318">
    <property type="taxonomic scope" value="Eukaryota"/>
</dbReference>
<dbReference type="GO" id="GO:0006357">
    <property type="term" value="P:regulation of transcription by RNA polymerase II"/>
    <property type="evidence" value="ECO:0000318"/>
    <property type="project" value="GO_Central"/>
</dbReference>
<dbReference type="GeneID" id="3644423"/>
<dbReference type="Gene3D" id="4.10.280.10">
    <property type="entry name" value="Helix-loop-helix DNA-binding domain"/>
    <property type="match status" value="1"/>
</dbReference>
<dbReference type="GO" id="GO:0001216">
    <property type="term" value="F:DNA-binding transcription activator activity"/>
    <property type="evidence" value="ECO:0000314"/>
    <property type="project" value="CGD"/>
</dbReference>
<dbReference type="FunFam" id="4.10.280.10:FF:000105">
    <property type="entry name" value="Rtg3p"/>
    <property type="match status" value="1"/>
</dbReference>
<dbReference type="InParanoid" id="A0A1D8PF20"/>
<dbReference type="GO" id="GO:0019388">
    <property type="term" value="P:galactose catabolic process"/>
    <property type="evidence" value="ECO:0000315"/>
    <property type="project" value="CGD"/>
</dbReference>
<proteinExistence type="predicted"/>
<dbReference type="KEGG" id="cal:CAALFM_C110990CA"/>
<keyword evidence="4" id="KW-0539">Nucleus</keyword>
<feature type="region of interest" description="Disordered" evidence="5">
    <location>
        <begin position="306"/>
        <end position="338"/>
    </location>
</feature>
<evidence type="ECO:0000256" key="5">
    <source>
        <dbReference type="SAM" id="MobiDB-lite"/>
    </source>
</evidence>
<dbReference type="GO" id="GO:0000435">
    <property type="term" value="P:positive regulation of transcription from RNA polymerase II promoter by galactose"/>
    <property type="evidence" value="ECO:0000315"/>
    <property type="project" value="CGD"/>
</dbReference>
<dbReference type="GO" id="GO:0010230">
    <property type="term" value="P:alternative respiration"/>
    <property type="evidence" value="ECO:0000315"/>
    <property type="project" value="CGD"/>
</dbReference>
<dbReference type="PANTHER" id="PTHR46117">
    <property type="entry name" value="FI24210P1"/>
    <property type="match status" value="1"/>
</dbReference>
<evidence type="ECO:0000256" key="1">
    <source>
        <dbReference type="ARBA" id="ARBA00004123"/>
    </source>
</evidence>
<name>A0A1D8PF20_CANAL</name>
<sequence length="520" mass="57300">MGDYLNDNSADYIPNSNVNNADSETPNFNYTSNYNYDSNSNLASQPQLNQQQQQQPQQLHQNQSFNMNFDSNNNNTQNDYSLNINYSGYSGSGNSNANLNTSNNSADISAYNSNTQLVDGQDYLSPMGFTSYNAQSDTNVFGGSSIPGSFTNEPFLDDVAFSQAILGPQLHLQNSNTSPRPLSPNQSGQQFVNPISNSVNLDELISPQNNDESSFLNPQFFSPSTRGEHLSGLGSIAEDDKNNLAFSPDFSKRQSISGASFSNNNNTVSDLPALSYLSPQLNPTFASPGVDTIPYLNSPPQYPPIKTENWNALSPPPHSSVLSSSVPISSGNGINRDVPTKQLSKEEKMKRRREFHNAVERRRRDLIKERIKELGVIVPPSLLNPTLSAVQNFQRKGSIESGELSELIGSVKVKETKPNKSTILNRSVDYINHLNYVLKQQEIARVNLLAQIEVLENSNGSNTSSSSQPQSQTSSQQSQFQSEDAYYLDQNTSSTTTNREIANYNPEDFFADIGTSTENI</sequence>
<dbReference type="GO" id="GO:0005737">
    <property type="term" value="C:cytoplasm"/>
    <property type="evidence" value="ECO:0000314"/>
    <property type="project" value="CGD"/>
</dbReference>
<evidence type="ECO:0000313" key="8">
    <source>
        <dbReference type="EMBL" id="AOW26725.1"/>
    </source>
</evidence>
<feature type="region of interest" description="Disordered" evidence="5">
    <location>
        <begin position="458"/>
        <end position="482"/>
    </location>
</feature>
<dbReference type="GO" id="GO:0000978">
    <property type="term" value="F:RNA polymerase II cis-regulatory region sequence-specific DNA binding"/>
    <property type="evidence" value="ECO:0000318"/>
    <property type="project" value="GO_Central"/>
</dbReference>
<dbReference type="GO" id="GO:0034614">
    <property type="term" value="P:cellular response to reactive oxygen species"/>
    <property type="evidence" value="ECO:0000314"/>
    <property type="project" value="CGD"/>
</dbReference>
<feature type="compositionally biased region" description="Low complexity" evidence="5">
    <location>
        <begin position="319"/>
        <end position="335"/>
    </location>
</feature>
<feature type="region of interest" description="Disordered" evidence="5">
    <location>
        <begin position="171"/>
        <end position="193"/>
    </location>
</feature>
<dbReference type="PHI-base" id="PHI:9413"/>
<feature type="domain" description="BHLH" evidence="6">
    <location>
        <begin position="351"/>
        <end position="434"/>
    </location>
</feature>
<dbReference type="CGD" id="CAL0000194052">
    <property type="gene designation" value="RTG3"/>
</dbReference>
<dbReference type="GO" id="GO:0000976">
    <property type="term" value="F:transcription cis-regulatory region binding"/>
    <property type="evidence" value="ECO:0000314"/>
    <property type="project" value="CGD"/>
</dbReference>
<feature type="region of interest" description="Disordered" evidence="5">
    <location>
        <begin position="1"/>
        <end position="82"/>
    </location>
</feature>
<evidence type="ECO:0000256" key="3">
    <source>
        <dbReference type="ARBA" id="ARBA00023163"/>
    </source>
</evidence>
<dbReference type="STRING" id="237561.A0A1D8PF20"/>
<dbReference type="InterPro" id="IPR036638">
    <property type="entry name" value="HLH_DNA-bd_sf"/>
</dbReference>
<dbReference type="Proteomes" id="UP000000559">
    <property type="component" value="Chromosome 1"/>
</dbReference>
<dbReference type="GO" id="GO:0000981">
    <property type="term" value="F:DNA-binding transcription factor activity, RNA polymerase II-specific"/>
    <property type="evidence" value="ECO:0000318"/>
    <property type="project" value="GO_Central"/>
</dbReference>
<reference evidence="8 9" key="1">
    <citation type="journal article" date="2004" name="Proc. Natl. Acad. Sci. U.S.A.">
        <title>The diploid genome sequence of Candida albicans.</title>
        <authorList>
            <person name="Jones T."/>
            <person name="Federspiel N.A."/>
            <person name="Chibana H."/>
            <person name="Dungan J."/>
            <person name="Kalman S."/>
            <person name="Magee B.B."/>
            <person name="Newport G."/>
            <person name="Thorstenson Y.R."/>
            <person name="Agabian N."/>
            <person name="Magee P.T."/>
            <person name="Davis R.W."/>
            <person name="Scherer S."/>
        </authorList>
    </citation>
    <scope>NUCLEOTIDE SEQUENCE [LARGE SCALE GENOMIC DNA]</scope>
    <source>
        <strain evidence="9">SC5314 / ATCC MYA-2876</strain>
    </source>
</reference>
<dbReference type="AlphaFoldDB" id="A0A1D8PF20"/>
<dbReference type="GO" id="GO:0045944">
    <property type="term" value="P:positive regulation of transcription by RNA polymerase II"/>
    <property type="evidence" value="ECO:0000314"/>
    <property type="project" value="CGD"/>
</dbReference>
<reference evidence="8 9" key="2">
    <citation type="journal article" date="2007" name="Genome Biol.">
        <title>Assembly of the Candida albicans genome into sixteen supercontigs aligned on the eight chromosomes.</title>
        <authorList>
            <person name="van het Hoog M."/>
            <person name="Rast T.J."/>
            <person name="Martchenko M."/>
            <person name="Grindle S."/>
            <person name="Dignard D."/>
            <person name="Hogues H."/>
            <person name="Cuomo C."/>
            <person name="Berriman M."/>
            <person name="Scherer S."/>
            <person name="Magee B.B."/>
            <person name="Whiteway M."/>
            <person name="Chibana H."/>
            <person name="Nantel A."/>
            <person name="Magee P.T."/>
        </authorList>
    </citation>
    <scope>GENOME REANNOTATION</scope>
    <source>
        <strain evidence="9">SC5314 / ATCC MYA-2876</strain>
    </source>
</reference>
<dbReference type="GO" id="GO:0046983">
    <property type="term" value="F:protein dimerization activity"/>
    <property type="evidence" value="ECO:0007669"/>
    <property type="project" value="InterPro"/>
</dbReference>
<accession>A0A1D8PF20</accession>
<organism evidence="8 9">
    <name type="scientific">Candida albicans (strain SC5314 / ATCC MYA-2876)</name>
    <name type="common">Yeast</name>
    <dbReference type="NCBI Taxonomy" id="237561"/>
    <lineage>
        <taxon>Eukaryota</taxon>
        <taxon>Fungi</taxon>
        <taxon>Dikarya</taxon>
        <taxon>Ascomycota</taxon>
        <taxon>Saccharomycotina</taxon>
        <taxon>Pichiomycetes</taxon>
        <taxon>Debaryomycetaceae</taxon>
        <taxon>Candida/Lodderomyces clade</taxon>
        <taxon>Candida</taxon>
    </lineage>
</organism>
<dbReference type="SUPFAM" id="SSF47459">
    <property type="entry name" value="HLH, helix-loop-helix DNA-binding domain"/>
    <property type="match status" value="1"/>
</dbReference>
<keyword evidence="3" id="KW-0804">Transcription</keyword>
<evidence type="ECO:0000256" key="2">
    <source>
        <dbReference type="ARBA" id="ARBA00023015"/>
    </source>
</evidence>
<feature type="compositionally biased region" description="Low complexity" evidence="5">
    <location>
        <begin position="27"/>
        <end position="82"/>
    </location>
</feature>
<dbReference type="PANTHER" id="PTHR46117:SF3">
    <property type="entry name" value="FI24210P1"/>
    <property type="match status" value="1"/>
</dbReference>
<dbReference type="OrthoDB" id="690068at2759"/>